<reference evidence="4 5" key="1">
    <citation type="submission" date="2024-05" db="EMBL/GenBank/DDBJ databases">
        <title>Genetic variation in Jamaican populations of the coffee berry borer (Hypothenemus hampei).</title>
        <authorList>
            <person name="Errbii M."/>
            <person name="Myrie A."/>
        </authorList>
    </citation>
    <scope>NUCLEOTIDE SEQUENCE [LARGE SCALE GENOMIC DNA]</scope>
    <source>
        <strain evidence="4">JA-Hopewell-2020-01-JO</strain>
        <tissue evidence="4">Whole body</tissue>
    </source>
</reference>
<evidence type="ECO:0000256" key="1">
    <source>
        <dbReference type="ARBA" id="ARBA00022723"/>
    </source>
</evidence>
<dbReference type="Pfam" id="PF13920">
    <property type="entry name" value="zf-C3HC4_3"/>
    <property type="match status" value="1"/>
</dbReference>
<comment type="caution">
    <text evidence="4">The sequence shown here is derived from an EMBL/GenBank/DDBJ whole genome shotgun (WGS) entry which is preliminary data.</text>
</comment>
<dbReference type="GO" id="GO:0008270">
    <property type="term" value="F:zinc ion binding"/>
    <property type="evidence" value="ECO:0007669"/>
    <property type="project" value="UniProtKB-KW"/>
</dbReference>
<dbReference type="AlphaFoldDB" id="A0ABD1DYQ0"/>
<dbReference type="Proteomes" id="UP001566132">
    <property type="component" value="Unassembled WGS sequence"/>
</dbReference>
<evidence type="ECO:0000256" key="3">
    <source>
        <dbReference type="ARBA" id="ARBA00022833"/>
    </source>
</evidence>
<organism evidence="4 5">
    <name type="scientific">Hypothenemus hampei</name>
    <name type="common">Coffee berry borer</name>
    <dbReference type="NCBI Taxonomy" id="57062"/>
    <lineage>
        <taxon>Eukaryota</taxon>
        <taxon>Metazoa</taxon>
        <taxon>Ecdysozoa</taxon>
        <taxon>Arthropoda</taxon>
        <taxon>Hexapoda</taxon>
        <taxon>Insecta</taxon>
        <taxon>Pterygota</taxon>
        <taxon>Neoptera</taxon>
        <taxon>Endopterygota</taxon>
        <taxon>Coleoptera</taxon>
        <taxon>Polyphaga</taxon>
        <taxon>Cucujiformia</taxon>
        <taxon>Curculionidae</taxon>
        <taxon>Scolytinae</taxon>
        <taxon>Hypothenemus</taxon>
    </lineage>
</organism>
<sequence>MENIPAAADVNYQQCLKCKTKSPHLYCQKCFQSNENYIVFVNFKNQEMPSQGRKRRSRGKDFNHDEKQIRLEVLQKILDILDENSTLENPRNTKLLNDDRVPGSSLNSDSGKFEITHVPSKRQEINMVLKNTSDSSSKRHEDDICMFCHNAPKNGIFLHTFTAHCCCCYNCAKKTMEMRDNKCPICNQLVKKKGILINKERFLGTPQLCSFQKNVFYYCDDFGSGN</sequence>
<evidence type="ECO:0000313" key="4">
    <source>
        <dbReference type="EMBL" id="KAL1487536.1"/>
    </source>
</evidence>
<dbReference type="PANTHER" id="PTHR46858">
    <property type="entry name" value="OS05G0521000 PROTEIN"/>
    <property type="match status" value="1"/>
</dbReference>
<dbReference type="EMBL" id="JBDJPC010000036">
    <property type="protein sequence ID" value="KAL1487536.1"/>
    <property type="molecule type" value="Genomic_DNA"/>
</dbReference>
<dbReference type="InterPro" id="IPR013083">
    <property type="entry name" value="Znf_RING/FYVE/PHD"/>
</dbReference>
<evidence type="ECO:0000256" key="2">
    <source>
        <dbReference type="ARBA" id="ARBA00022771"/>
    </source>
</evidence>
<keyword evidence="2" id="KW-0863">Zinc-finger</keyword>
<keyword evidence="5" id="KW-1185">Reference proteome</keyword>
<keyword evidence="1" id="KW-0479">Metal-binding</keyword>
<dbReference type="Gene3D" id="3.30.40.10">
    <property type="entry name" value="Zinc/RING finger domain, C3HC4 (zinc finger)"/>
    <property type="match status" value="1"/>
</dbReference>
<name>A0ABD1DYQ0_HYPHA</name>
<proteinExistence type="predicted"/>
<gene>
    <name evidence="4" type="ORF">ABEB36_015806</name>
</gene>
<accession>A0ABD1DYQ0</accession>
<protein>
    <submittedName>
        <fullName evidence="4">Uncharacterized protein</fullName>
    </submittedName>
</protein>
<keyword evidence="3" id="KW-0862">Zinc</keyword>
<dbReference type="PANTHER" id="PTHR46858:SF5">
    <property type="entry name" value="E3 UBIQUITIN-PROTEIN LIGASE APD1-RELATED"/>
    <property type="match status" value="1"/>
</dbReference>
<evidence type="ECO:0000313" key="5">
    <source>
        <dbReference type="Proteomes" id="UP001566132"/>
    </source>
</evidence>